<accession>A0A2Z6LXX3</accession>
<evidence type="ECO:0000256" key="7">
    <source>
        <dbReference type="ARBA" id="ARBA00023316"/>
    </source>
</evidence>
<keyword evidence="4" id="KW-0812">Transmembrane</keyword>
<dbReference type="EMBL" id="DF973166">
    <property type="protein sequence ID" value="GAU17131.1"/>
    <property type="molecule type" value="Genomic_DNA"/>
</dbReference>
<keyword evidence="2" id="KW-0328">Glycosyltransferase</keyword>
<evidence type="ECO:0000256" key="6">
    <source>
        <dbReference type="ARBA" id="ARBA00023136"/>
    </source>
</evidence>
<evidence type="ECO:0000256" key="4">
    <source>
        <dbReference type="ARBA" id="ARBA00022692"/>
    </source>
</evidence>
<dbReference type="Proteomes" id="UP000242715">
    <property type="component" value="Unassembled WGS sequence"/>
</dbReference>
<dbReference type="GO" id="GO:0016020">
    <property type="term" value="C:membrane"/>
    <property type="evidence" value="ECO:0007669"/>
    <property type="project" value="InterPro"/>
</dbReference>
<name>A0A2Z6LXX3_TRISU</name>
<reference evidence="9" key="1">
    <citation type="journal article" date="2017" name="Front. Plant Sci.">
        <title>Climate Clever Clovers: New Paradigm to Reduce the Environmental Footprint of Ruminants by Breeding Low Methanogenic Forages Utilizing Haplotype Variation.</title>
        <authorList>
            <person name="Kaur P."/>
            <person name="Appels R."/>
            <person name="Bayer P.E."/>
            <person name="Keeble-Gagnere G."/>
            <person name="Wang J."/>
            <person name="Hirakawa H."/>
            <person name="Shirasawa K."/>
            <person name="Vercoe P."/>
            <person name="Stefanova K."/>
            <person name="Durmic Z."/>
            <person name="Nichols P."/>
            <person name="Revell C."/>
            <person name="Isobe S.N."/>
            <person name="Edwards D."/>
            <person name="Erskine W."/>
        </authorList>
    </citation>
    <scope>NUCLEOTIDE SEQUENCE [LARGE SCALE GENOMIC DNA]</scope>
    <source>
        <strain evidence="9">cv. Daliak</strain>
    </source>
</reference>
<evidence type="ECO:0000256" key="2">
    <source>
        <dbReference type="ARBA" id="ARBA00022676"/>
    </source>
</evidence>
<proteinExistence type="predicted"/>
<dbReference type="GO" id="GO:0071555">
    <property type="term" value="P:cell wall organization"/>
    <property type="evidence" value="ECO:0007669"/>
    <property type="project" value="UniProtKB-KW"/>
</dbReference>
<dbReference type="OrthoDB" id="72851at2759"/>
<dbReference type="GO" id="GO:0012505">
    <property type="term" value="C:endomembrane system"/>
    <property type="evidence" value="ECO:0007669"/>
    <property type="project" value="UniProtKB-SubCell"/>
</dbReference>
<dbReference type="AlphaFoldDB" id="A0A2Z6LXX3"/>
<comment type="subcellular location">
    <subcellularLocation>
        <location evidence="1">Endomembrane system</location>
    </subcellularLocation>
</comment>
<evidence type="ECO:0008006" key="10">
    <source>
        <dbReference type="Google" id="ProtNLM"/>
    </source>
</evidence>
<keyword evidence="3" id="KW-0808">Transferase</keyword>
<keyword evidence="9" id="KW-1185">Reference proteome</keyword>
<dbReference type="GO" id="GO:0030244">
    <property type="term" value="P:cellulose biosynthetic process"/>
    <property type="evidence" value="ECO:0007669"/>
    <property type="project" value="InterPro"/>
</dbReference>
<evidence type="ECO:0000256" key="3">
    <source>
        <dbReference type="ARBA" id="ARBA00022679"/>
    </source>
</evidence>
<dbReference type="InterPro" id="IPR005150">
    <property type="entry name" value="Cellulose_synth"/>
</dbReference>
<evidence type="ECO:0000256" key="5">
    <source>
        <dbReference type="ARBA" id="ARBA00022989"/>
    </source>
</evidence>
<evidence type="ECO:0000313" key="8">
    <source>
        <dbReference type="EMBL" id="GAU17131.1"/>
    </source>
</evidence>
<dbReference type="GO" id="GO:0016760">
    <property type="term" value="F:cellulose synthase (UDP-forming) activity"/>
    <property type="evidence" value="ECO:0007669"/>
    <property type="project" value="InterPro"/>
</dbReference>
<keyword evidence="6" id="KW-0472">Membrane</keyword>
<protein>
    <recommendedName>
        <fullName evidence="10">Cellulose synthase-like protein H1</fullName>
    </recommendedName>
</protein>
<dbReference type="PANTHER" id="PTHR13301">
    <property type="entry name" value="X-BOX TRANSCRIPTION FACTOR-RELATED"/>
    <property type="match status" value="1"/>
</dbReference>
<keyword evidence="5" id="KW-1133">Transmembrane helix</keyword>
<gene>
    <name evidence="8" type="ORF">TSUD_106300</name>
</gene>
<feature type="non-terminal residue" evidence="8">
    <location>
        <position position="416"/>
    </location>
</feature>
<dbReference type="Pfam" id="PF03552">
    <property type="entry name" value="Cellulose_synt"/>
    <property type="match status" value="2"/>
</dbReference>
<evidence type="ECO:0000256" key="1">
    <source>
        <dbReference type="ARBA" id="ARBA00004308"/>
    </source>
</evidence>
<organism evidence="8 9">
    <name type="scientific">Trifolium subterraneum</name>
    <name type="common">Subterranean clover</name>
    <dbReference type="NCBI Taxonomy" id="3900"/>
    <lineage>
        <taxon>Eukaryota</taxon>
        <taxon>Viridiplantae</taxon>
        <taxon>Streptophyta</taxon>
        <taxon>Embryophyta</taxon>
        <taxon>Tracheophyta</taxon>
        <taxon>Spermatophyta</taxon>
        <taxon>Magnoliopsida</taxon>
        <taxon>eudicotyledons</taxon>
        <taxon>Gunneridae</taxon>
        <taxon>Pentapetalae</taxon>
        <taxon>rosids</taxon>
        <taxon>fabids</taxon>
        <taxon>Fabales</taxon>
        <taxon>Fabaceae</taxon>
        <taxon>Papilionoideae</taxon>
        <taxon>50 kb inversion clade</taxon>
        <taxon>NPAAA clade</taxon>
        <taxon>Hologalegina</taxon>
        <taxon>IRL clade</taxon>
        <taxon>Trifolieae</taxon>
        <taxon>Trifolium</taxon>
    </lineage>
</organism>
<evidence type="ECO:0000313" key="9">
    <source>
        <dbReference type="Proteomes" id="UP000242715"/>
    </source>
</evidence>
<keyword evidence="7" id="KW-0961">Cell wall biogenesis/degradation</keyword>
<sequence>MKEEYEKLCGKIQNASQKSIPCQLMGEFAVFSQTQARNHPTIIKVIRENKGVSDVIPHLIYISREKRPKQPHHHKAGAMNVLTRISGLMTNAPFMLNLDCDIRKVMYGLSPNDIQNAKKGHGFTNGTLLSDKETIQKFGTSKGFVDSATHILEETTFYPYKSLDLEVASEVASCNYEYNTAWGKEVGWLYGSTSEDVITGLKFHTKGWRSELCSPDPIAFMGCSPQDNLGQMAQHKRWSSGLFDIFLSKHCPIFGTIFGKLQLRECLAYIWITNWALRSIPEICYALLPAYCIITNSSFLPNKELSMWIPATLFAIYNVSNIIEHIKSGLSIRTWWNNQRMGRITTMTSCFLGFITIILKKLRISDTNFEITKKEQVPSNEGANENVGTTILFIQLIALFMSGNGYGYEYGYGVGE</sequence>